<keyword evidence="2 4" id="KW-0012">Acyltransferase</keyword>
<dbReference type="RefSeq" id="WP_252083395.1">
    <property type="nucleotide sequence ID" value="NZ_CP092418.1"/>
</dbReference>
<dbReference type="EC" id="2.3.1.-" evidence="4"/>
<dbReference type="InterPro" id="IPR016181">
    <property type="entry name" value="Acyl_CoA_acyltransferase"/>
</dbReference>
<keyword evidence="5" id="KW-1185">Reference proteome</keyword>
<gene>
    <name evidence="4" type="ORF">MJO52_18305</name>
</gene>
<dbReference type="Pfam" id="PF13673">
    <property type="entry name" value="Acetyltransf_10"/>
    <property type="match status" value="1"/>
</dbReference>
<keyword evidence="1 4" id="KW-0808">Transferase</keyword>
<feature type="domain" description="N-acetyltransferase" evidence="3">
    <location>
        <begin position="1"/>
        <end position="141"/>
    </location>
</feature>
<dbReference type="PANTHER" id="PTHR43800">
    <property type="entry name" value="PEPTIDYL-LYSINE N-ACETYLTRANSFERASE YJAB"/>
    <property type="match status" value="1"/>
</dbReference>
<evidence type="ECO:0000256" key="2">
    <source>
        <dbReference type="ARBA" id="ARBA00023315"/>
    </source>
</evidence>
<organism evidence="4 5">
    <name type="scientific">Microbulbifer variabilis</name>
    <dbReference type="NCBI Taxonomy" id="266805"/>
    <lineage>
        <taxon>Bacteria</taxon>
        <taxon>Pseudomonadati</taxon>
        <taxon>Pseudomonadota</taxon>
        <taxon>Gammaproteobacteria</taxon>
        <taxon>Cellvibrionales</taxon>
        <taxon>Microbulbiferaceae</taxon>
        <taxon>Microbulbifer</taxon>
    </lineage>
</organism>
<proteinExistence type="predicted"/>
<protein>
    <submittedName>
        <fullName evidence="4">N-acetyltransferase</fullName>
        <ecNumber evidence="4">2.3.1.-</ecNumber>
    </submittedName>
</protein>
<accession>A0ABY4V9N0</accession>
<dbReference type="PROSITE" id="PS51186">
    <property type="entry name" value="GNAT"/>
    <property type="match status" value="1"/>
</dbReference>
<dbReference type="CDD" id="cd04301">
    <property type="entry name" value="NAT_SF"/>
    <property type="match status" value="1"/>
</dbReference>
<evidence type="ECO:0000313" key="5">
    <source>
        <dbReference type="Proteomes" id="UP001055658"/>
    </source>
</evidence>
<evidence type="ECO:0000256" key="1">
    <source>
        <dbReference type="ARBA" id="ARBA00022679"/>
    </source>
</evidence>
<dbReference type="NCBIfam" id="NF007853">
    <property type="entry name" value="PRK10562.1"/>
    <property type="match status" value="1"/>
</dbReference>
<dbReference type="Proteomes" id="UP001055658">
    <property type="component" value="Chromosome"/>
</dbReference>
<dbReference type="Gene3D" id="3.40.630.30">
    <property type="match status" value="1"/>
</dbReference>
<reference evidence="4" key="1">
    <citation type="submission" date="2022-02" db="EMBL/GenBank/DDBJ databases">
        <title>Coral-associated bacteria.</title>
        <authorList>
            <person name="Tang K."/>
            <person name="Wang X."/>
        </authorList>
    </citation>
    <scope>NUCLEOTIDE SEQUENCE</scope>
    <source>
        <strain evidence="4">SCSIO 43006</strain>
    </source>
</reference>
<sequence length="141" mass="16375">MIRSYNPNDIEPILNIWLKASIRAHNFIAADFWESQIDNMRDIYIPNSETYIYDIHSKIYGFYSLADNTLAALFVDPEFQGQGIGKRLIAHAKSQRNPLNLTVYKENVNSYQFYLSQGFHSQKEQVDNHTGHIECLMSTKI</sequence>
<evidence type="ECO:0000313" key="4">
    <source>
        <dbReference type="EMBL" id="USD20992.1"/>
    </source>
</evidence>
<dbReference type="EMBL" id="CP092418">
    <property type="protein sequence ID" value="USD20992.1"/>
    <property type="molecule type" value="Genomic_DNA"/>
</dbReference>
<name>A0ABY4V9N0_9GAMM</name>
<dbReference type="PANTHER" id="PTHR43800:SF1">
    <property type="entry name" value="PEPTIDYL-LYSINE N-ACETYLTRANSFERASE YJAB"/>
    <property type="match status" value="1"/>
</dbReference>
<dbReference type="GO" id="GO:0016746">
    <property type="term" value="F:acyltransferase activity"/>
    <property type="evidence" value="ECO:0007669"/>
    <property type="project" value="UniProtKB-KW"/>
</dbReference>
<dbReference type="SUPFAM" id="SSF55729">
    <property type="entry name" value="Acyl-CoA N-acyltransferases (Nat)"/>
    <property type="match status" value="1"/>
</dbReference>
<dbReference type="InterPro" id="IPR000182">
    <property type="entry name" value="GNAT_dom"/>
</dbReference>
<evidence type="ECO:0000259" key="3">
    <source>
        <dbReference type="PROSITE" id="PS51186"/>
    </source>
</evidence>